<evidence type="ECO:0000259" key="12">
    <source>
        <dbReference type="PROSITE" id="PS50836"/>
    </source>
</evidence>
<dbReference type="GeneID" id="110776256"/>
<dbReference type="Gene3D" id="1.20.120.1770">
    <property type="match status" value="1"/>
</dbReference>
<feature type="transmembrane region" description="Helical" evidence="10">
    <location>
        <begin position="216"/>
        <end position="235"/>
    </location>
</feature>
<dbReference type="GO" id="GO:0046872">
    <property type="term" value="F:metal ion binding"/>
    <property type="evidence" value="ECO:0007669"/>
    <property type="project" value="UniProtKB-KW"/>
</dbReference>
<dbReference type="InterPro" id="IPR045265">
    <property type="entry name" value="AIR12_DOMON"/>
</dbReference>
<evidence type="ECO:0000256" key="2">
    <source>
        <dbReference type="ARBA" id="ARBA00022448"/>
    </source>
</evidence>
<evidence type="ECO:0000313" key="15">
    <source>
        <dbReference type="RefSeq" id="XP_021836496.2"/>
    </source>
</evidence>
<dbReference type="PROSITE" id="PS50836">
    <property type="entry name" value="DOMON"/>
    <property type="match status" value="1"/>
</dbReference>
<evidence type="ECO:0000259" key="13">
    <source>
        <dbReference type="PROSITE" id="PS50939"/>
    </source>
</evidence>
<dbReference type="InterPro" id="IPR017214">
    <property type="entry name" value="UCP037471"/>
</dbReference>
<dbReference type="Proteomes" id="UP000813463">
    <property type="component" value="Chromosome 5"/>
</dbReference>
<keyword evidence="3 10" id="KW-0812">Transmembrane</keyword>
<evidence type="ECO:0000256" key="5">
    <source>
        <dbReference type="ARBA" id="ARBA00022982"/>
    </source>
</evidence>
<keyword evidence="7 8" id="KW-0472">Membrane</keyword>
<dbReference type="GO" id="GO:0016020">
    <property type="term" value="C:membrane"/>
    <property type="evidence" value="ECO:0007669"/>
    <property type="project" value="UniProtKB-SubCell"/>
</dbReference>
<dbReference type="PROSITE" id="PS50939">
    <property type="entry name" value="CYTOCHROME_B561"/>
    <property type="match status" value="1"/>
</dbReference>
<protein>
    <recommendedName>
        <fullName evidence="8">Cytochrome b561 and DOMON domain-containing protein</fullName>
    </recommendedName>
</protein>
<feature type="transmembrane region" description="Helical" evidence="10">
    <location>
        <begin position="350"/>
        <end position="372"/>
    </location>
</feature>
<evidence type="ECO:0000256" key="7">
    <source>
        <dbReference type="ARBA" id="ARBA00023136"/>
    </source>
</evidence>
<dbReference type="SMART" id="SM00665">
    <property type="entry name" value="B561"/>
    <property type="match status" value="1"/>
</dbReference>
<dbReference type="InterPro" id="IPR006593">
    <property type="entry name" value="Cyt_b561/ferric_Rdtase_TM"/>
</dbReference>
<feature type="domain" description="DOMON" evidence="12">
    <location>
        <begin position="52"/>
        <end position="170"/>
    </location>
</feature>
<feature type="transmembrane region" description="Helical" evidence="10">
    <location>
        <begin position="247"/>
        <end position="267"/>
    </location>
</feature>
<feature type="signal peptide" evidence="11">
    <location>
        <begin position="1"/>
        <end position="22"/>
    </location>
</feature>
<feature type="chain" id="PRO_5046215238" description="Cytochrome b561 and DOMON domain-containing protein" evidence="11">
    <location>
        <begin position="23"/>
        <end position="382"/>
    </location>
</feature>
<dbReference type="KEGG" id="soe:110776256"/>
<dbReference type="RefSeq" id="XP_021836496.2">
    <property type="nucleotide sequence ID" value="XM_021980804.2"/>
</dbReference>
<evidence type="ECO:0000256" key="3">
    <source>
        <dbReference type="ARBA" id="ARBA00022692"/>
    </source>
</evidence>
<evidence type="ECO:0000256" key="4">
    <source>
        <dbReference type="ARBA" id="ARBA00022729"/>
    </source>
</evidence>
<feature type="binding site" description="axial binding residue" evidence="9">
    <location>
        <position position="285"/>
    </location>
    <ligand>
        <name>heme b</name>
        <dbReference type="ChEBI" id="CHEBI:60344"/>
        <label>1</label>
    </ligand>
    <ligandPart>
        <name>Fe</name>
        <dbReference type="ChEBI" id="CHEBI:18248"/>
    </ligandPart>
</feature>
<keyword evidence="6 10" id="KW-1133">Transmembrane helix</keyword>
<evidence type="ECO:0000256" key="1">
    <source>
        <dbReference type="ARBA" id="ARBA00004370"/>
    </source>
</evidence>
<gene>
    <name evidence="15" type="primary">LOC110776256</name>
</gene>
<dbReference type="Pfam" id="PF04526">
    <property type="entry name" value="DUF568"/>
    <property type="match status" value="1"/>
</dbReference>
<keyword evidence="4 11" id="KW-0732">Signal</keyword>
<dbReference type="InterPro" id="IPR005018">
    <property type="entry name" value="DOMON_domain"/>
</dbReference>
<dbReference type="CDD" id="cd09629">
    <property type="entry name" value="DOMON_CIL1_like"/>
    <property type="match status" value="1"/>
</dbReference>
<reference evidence="15" key="2">
    <citation type="submission" date="2025-08" db="UniProtKB">
        <authorList>
            <consortium name="RefSeq"/>
        </authorList>
    </citation>
    <scope>IDENTIFICATION</scope>
    <source>
        <tissue evidence="15">Leaf</tissue>
    </source>
</reference>
<name>A0A9R0HTB8_SPIOL</name>
<evidence type="ECO:0000256" key="6">
    <source>
        <dbReference type="ARBA" id="ARBA00022989"/>
    </source>
</evidence>
<evidence type="ECO:0000256" key="10">
    <source>
        <dbReference type="SAM" id="Phobius"/>
    </source>
</evidence>
<feature type="transmembrane region" description="Helical" evidence="10">
    <location>
        <begin position="326"/>
        <end position="344"/>
    </location>
</feature>
<feature type="transmembrane region" description="Helical" evidence="10">
    <location>
        <begin position="287"/>
        <end position="305"/>
    </location>
</feature>
<keyword evidence="2 8" id="KW-0813">Transport</keyword>
<sequence>MENMLSSLFILLITTLTLPSYAQSVPCAKFKFGVTSSAPVNGYKKCIDLPVLSSALHYSYDPSVETLEIAYRHPGMGPSSSSKWVAWAINPTAKGMVGAQCLVAYSRPNDGSITAYTSPITSYGTTLEKGELSFNVTGLKAELINDEIIIYATIKVPNNGTTLNQLWQEGPLAKGETVEQHLLSGPNVRTMASLNLLSGALAPGRDLVSSLRNVHGIINVISWGILMPLGSLIARHMKAIIPSADPAWFYLHVGCQLTAYLIGVAGWVTGLKMSSGTHALLHLLHRWIGISLFCMATLQVSALFLRPHKDHQYRFYWNKFHHTVGHLTIFFGIFNILQGFKILMPATVWMVAYLFVVLAYVIADITLEVIVCRKKQSQVSEQ</sequence>
<evidence type="ECO:0000313" key="14">
    <source>
        <dbReference type="Proteomes" id="UP000813463"/>
    </source>
</evidence>
<keyword evidence="14" id="KW-1185">Reference proteome</keyword>
<dbReference type="PANTHER" id="PTHR23130">
    <property type="entry name" value="CYTOCHROME B561 AND DOMON DOMAIN-CONTAINING PROTEIN"/>
    <property type="match status" value="1"/>
</dbReference>
<feature type="binding site" description="axial binding residue" evidence="9">
    <location>
        <position position="215"/>
    </location>
    <ligand>
        <name>heme b</name>
        <dbReference type="ChEBI" id="CHEBI:60344"/>
        <label>1</label>
    </ligand>
    <ligandPart>
        <name>Fe</name>
        <dbReference type="ChEBI" id="CHEBI:18248"/>
    </ligandPart>
</feature>
<comment type="cofactor">
    <cofactor evidence="8">
        <name>heme b</name>
        <dbReference type="ChEBI" id="CHEBI:60344"/>
    </cofactor>
    <text evidence="8">Binds 2 heme b groups non-covalently.</text>
</comment>
<evidence type="ECO:0000256" key="8">
    <source>
        <dbReference type="PIRNR" id="PIRNR037471"/>
    </source>
</evidence>
<feature type="binding site" description="axial binding residue" evidence="9">
    <location>
        <position position="252"/>
    </location>
    <ligand>
        <name>heme b</name>
        <dbReference type="ChEBI" id="CHEBI:60344"/>
        <label>1</label>
    </ligand>
    <ligandPart>
        <name>Fe</name>
        <dbReference type="ChEBI" id="CHEBI:18248"/>
    </ligandPart>
</feature>
<keyword evidence="9" id="KW-0408">Iron</keyword>
<dbReference type="Pfam" id="PF03188">
    <property type="entry name" value="Cytochrom_B561"/>
    <property type="match status" value="1"/>
</dbReference>
<proteinExistence type="predicted"/>
<keyword evidence="9" id="KW-0479">Metal-binding</keyword>
<feature type="binding site" description="axial binding residue" evidence="9">
    <location>
        <position position="321"/>
    </location>
    <ligand>
        <name>heme b</name>
        <dbReference type="ChEBI" id="CHEBI:60344"/>
        <label>1</label>
    </ligand>
    <ligandPart>
        <name>Fe</name>
        <dbReference type="ChEBI" id="CHEBI:18248"/>
    </ligandPart>
</feature>
<accession>A0A9R0HTB8</accession>
<dbReference type="PIRSF" id="PIRSF037471">
    <property type="entry name" value="UCP037471"/>
    <property type="match status" value="1"/>
</dbReference>
<dbReference type="AlphaFoldDB" id="A0A9R0HTB8"/>
<keyword evidence="5 8" id="KW-0249">Electron transport</keyword>
<feature type="domain" description="Cytochrome b561" evidence="13">
    <location>
        <begin position="177"/>
        <end position="376"/>
    </location>
</feature>
<reference evidence="14" key="1">
    <citation type="journal article" date="2021" name="Nat. Commun.">
        <title>Genomic analyses provide insights into spinach domestication and the genetic basis of agronomic traits.</title>
        <authorList>
            <person name="Cai X."/>
            <person name="Sun X."/>
            <person name="Xu C."/>
            <person name="Sun H."/>
            <person name="Wang X."/>
            <person name="Ge C."/>
            <person name="Zhang Z."/>
            <person name="Wang Q."/>
            <person name="Fei Z."/>
            <person name="Jiao C."/>
            <person name="Wang Q."/>
        </authorList>
    </citation>
    <scope>NUCLEOTIDE SEQUENCE [LARGE SCALE GENOMIC DNA]</scope>
    <source>
        <strain evidence="14">cv. Varoflay</strain>
    </source>
</reference>
<comment type="subcellular location">
    <subcellularLocation>
        <location evidence="1">Membrane</location>
    </subcellularLocation>
</comment>
<organism evidence="14 15">
    <name type="scientific">Spinacia oleracea</name>
    <name type="common">Spinach</name>
    <dbReference type="NCBI Taxonomy" id="3562"/>
    <lineage>
        <taxon>Eukaryota</taxon>
        <taxon>Viridiplantae</taxon>
        <taxon>Streptophyta</taxon>
        <taxon>Embryophyta</taxon>
        <taxon>Tracheophyta</taxon>
        <taxon>Spermatophyta</taxon>
        <taxon>Magnoliopsida</taxon>
        <taxon>eudicotyledons</taxon>
        <taxon>Gunneridae</taxon>
        <taxon>Pentapetalae</taxon>
        <taxon>Caryophyllales</taxon>
        <taxon>Chenopodiaceae</taxon>
        <taxon>Chenopodioideae</taxon>
        <taxon>Anserineae</taxon>
        <taxon>Spinacia</taxon>
    </lineage>
</organism>
<dbReference type="PANTHER" id="PTHR23130:SF167">
    <property type="entry name" value="CYTOCHROME B561 AND DOMON DOMAIN-CONTAINING PROTEIN"/>
    <property type="match status" value="1"/>
</dbReference>
<evidence type="ECO:0000256" key="9">
    <source>
        <dbReference type="PIRSR" id="PIRSR037471-1"/>
    </source>
</evidence>
<evidence type="ECO:0000256" key="11">
    <source>
        <dbReference type="SAM" id="SignalP"/>
    </source>
</evidence>
<dbReference type="CDD" id="cd08760">
    <property type="entry name" value="Cyt_b561_FRRS1_like"/>
    <property type="match status" value="1"/>
</dbReference>